<evidence type="ECO:0000313" key="3">
    <source>
        <dbReference type="EMBL" id="ORC82793.1"/>
    </source>
</evidence>
<organism evidence="3 4">
    <name type="scientific">Trypanosoma theileri</name>
    <dbReference type="NCBI Taxonomy" id="67003"/>
    <lineage>
        <taxon>Eukaryota</taxon>
        <taxon>Discoba</taxon>
        <taxon>Euglenozoa</taxon>
        <taxon>Kinetoplastea</taxon>
        <taxon>Metakinetoplastina</taxon>
        <taxon>Trypanosomatida</taxon>
        <taxon>Trypanosomatidae</taxon>
        <taxon>Trypanosoma</taxon>
    </lineage>
</organism>
<dbReference type="Proteomes" id="UP000192257">
    <property type="component" value="Unassembled WGS sequence"/>
</dbReference>
<feature type="non-terminal residue" evidence="3">
    <location>
        <position position="131"/>
    </location>
</feature>
<keyword evidence="1" id="KW-1133">Transmembrane helix</keyword>
<feature type="transmembrane region" description="Helical" evidence="1">
    <location>
        <begin position="103"/>
        <end position="125"/>
    </location>
</feature>
<proteinExistence type="predicted"/>
<sequence>MTAAAALHYCVFHSCCCCSLCWAAWLCAEHCGGVLPESVGNHLFTDNNDNNTIATVFSTLSTEKINPDDTHWARVHQFVWKYLISFIFILSGRVLLCTSWCVSLCNCVILVNDISFSFLFAFTFFENGVTY</sequence>
<dbReference type="VEuPathDB" id="TriTrypDB:TM35_000841100"/>
<dbReference type="RefSeq" id="XP_028877291.1">
    <property type="nucleotide sequence ID" value="XM_029031420.1"/>
</dbReference>
<name>A0A1X0NES2_9TRYP</name>
<evidence type="ECO:0000313" key="4">
    <source>
        <dbReference type="Proteomes" id="UP000192257"/>
    </source>
</evidence>
<feature type="transmembrane region" description="Helical" evidence="1">
    <location>
        <begin position="78"/>
        <end position="96"/>
    </location>
</feature>
<keyword evidence="4" id="KW-1185">Reference proteome</keyword>
<keyword evidence="1" id="KW-0472">Membrane</keyword>
<keyword evidence="2" id="KW-0732">Signal</keyword>
<feature type="signal peptide" evidence="2">
    <location>
        <begin position="1"/>
        <end position="23"/>
    </location>
</feature>
<dbReference type="GeneID" id="39991200"/>
<keyword evidence="1" id="KW-0812">Transmembrane</keyword>
<reference evidence="3 4" key="1">
    <citation type="submission" date="2017-03" db="EMBL/GenBank/DDBJ databases">
        <title>An alternative strategy for trypanosome survival in the mammalian bloodstream revealed through genome and transcriptome analysis of the ubiquitous bovine parasite Trypanosoma (Megatrypanum) theileri.</title>
        <authorList>
            <person name="Kelly S."/>
            <person name="Ivens A."/>
            <person name="Mott A."/>
            <person name="O'Neill E."/>
            <person name="Emms D."/>
            <person name="Macleod O."/>
            <person name="Voorheis P."/>
            <person name="Matthews J."/>
            <person name="Matthews K."/>
            <person name="Carrington M."/>
        </authorList>
    </citation>
    <scope>NUCLEOTIDE SEQUENCE [LARGE SCALE GENOMIC DNA]</scope>
    <source>
        <strain evidence="3">Edinburgh</strain>
    </source>
</reference>
<feature type="chain" id="PRO_5012281210" evidence="2">
    <location>
        <begin position="24"/>
        <end position="131"/>
    </location>
</feature>
<gene>
    <name evidence="3" type="ORF">TM35_000841100</name>
</gene>
<accession>A0A1X0NES2</accession>
<dbReference type="AlphaFoldDB" id="A0A1X0NES2"/>
<dbReference type="EMBL" id="NBCO01000084">
    <property type="protein sequence ID" value="ORC82793.1"/>
    <property type="molecule type" value="Genomic_DNA"/>
</dbReference>
<evidence type="ECO:0000256" key="2">
    <source>
        <dbReference type="SAM" id="SignalP"/>
    </source>
</evidence>
<protein>
    <submittedName>
        <fullName evidence="3">Uncharacterized protein</fullName>
    </submittedName>
</protein>
<evidence type="ECO:0000256" key="1">
    <source>
        <dbReference type="SAM" id="Phobius"/>
    </source>
</evidence>
<comment type="caution">
    <text evidence="3">The sequence shown here is derived from an EMBL/GenBank/DDBJ whole genome shotgun (WGS) entry which is preliminary data.</text>
</comment>